<reference evidence="2" key="1">
    <citation type="journal article" date="2023" name="Science">
        <title>Genome structures resolve the early diversification of teleost fishes.</title>
        <authorList>
            <person name="Parey E."/>
            <person name="Louis A."/>
            <person name="Montfort J."/>
            <person name="Bouchez O."/>
            <person name="Roques C."/>
            <person name="Iampietro C."/>
            <person name="Lluch J."/>
            <person name="Castinel A."/>
            <person name="Donnadieu C."/>
            <person name="Desvignes T."/>
            <person name="Floi Bucao C."/>
            <person name="Jouanno E."/>
            <person name="Wen M."/>
            <person name="Mejri S."/>
            <person name="Dirks R."/>
            <person name="Jansen H."/>
            <person name="Henkel C."/>
            <person name="Chen W.J."/>
            <person name="Zahm M."/>
            <person name="Cabau C."/>
            <person name="Klopp C."/>
            <person name="Thompson A.W."/>
            <person name="Robinson-Rechavi M."/>
            <person name="Braasch I."/>
            <person name="Lecointre G."/>
            <person name="Bobe J."/>
            <person name="Postlethwait J.H."/>
            <person name="Berthelot C."/>
            <person name="Roest Crollius H."/>
            <person name="Guiguen Y."/>
        </authorList>
    </citation>
    <scope>NUCLEOTIDE SEQUENCE</scope>
    <source>
        <strain evidence="2">Concon-B</strain>
    </source>
</reference>
<gene>
    <name evidence="2" type="ORF">COCON_G00112560</name>
</gene>
<organism evidence="2 3">
    <name type="scientific">Conger conger</name>
    <name type="common">Conger eel</name>
    <name type="synonym">Muraena conger</name>
    <dbReference type="NCBI Taxonomy" id="82655"/>
    <lineage>
        <taxon>Eukaryota</taxon>
        <taxon>Metazoa</taxon>
        <taxon>Chordata</taxon>
        <taxon>Craniata</taxon>
        <taxon>Vertebrata</taxon>
        <taxon>Euteleostomi</taxon>
        <taxon>Actinopterygii</taxon>
        <taxon>Neopterygii</taxon>
        <taxon>Teleostei</taxon>
        <taxon>Anguilliformes</taxon>
        <taxon>Congridae</taxon>
        <taxon>Conger</taxon>
    </lineage>
</organism>
<feature type="compositionally biased region" description="Polar residues" evidence="1">
    <location>
        <begin position="30"/>
        <end position="45"/>
    </location>
</feature>
<accession>A0A9Q1I0C6</accession>
<comment type="caution">
    <text evidence="2">The sequence shown here is derived from an EMBL/GenBank/DDBJ whole genome shotgun (WGS) entry which is preliminary data.</text>
</comment>
<evidence type="ECO:0000313" key="2">
    <source>
        <dbReference type="EMBL" id="KAJ8272397.1"/>
    </source>
</evidence>
<name>A0A9Q1I0C6_CONCO</name>
<keyword evidence="3" id="KW-1185">Reference proteome</keyword>
<protein>
    <submittedName>
        <fullName evidence="2">Uncharacterized protein</fullName>
    </submittedName>
</protein>
<dbReference type="Proteomes" id="UP001152803">
    <property type="component" value="Unassembled WGS sequence"/>
</dbReference>
<feature type="region of interest" description="Disordered" evidence="1">
    <location>
        <begin position="1"/>
        <end position="117"/>
    </location>
</feature>
<dbReference type="AlphaFoldDB" id="A0A9Q1I0C6"/>
<dbReference type="OrthoDB" id="10609151at2759"/>
<evidence type="ECO:0000256" key="1">
    <source>
        <dbReference type="SAM" id="MobiDB-lite"/>
    </source>
</evidence>
<evidence type="ECO:0000313" key="3">
    <source>
        <dbReference type="Proteomes" id="UP001152803"/>
    </source>
</evidence>
<sequence length="139" mass="14743">MNAQLSMENIGDLHGVSHEQVSATAELMSRQPSSQDHGDPSQQPLVSPRPIHGHGVNPRQRRLSSPSTHGSRSGRPPAPGDVHGLRGSSGHGHEHEQHLHHANPLQPLPPISTVSDKFPITTTTTTTIIITPTSGSPAT</sequence>
<dbReference type="EMBL" id="JAFJMO010000007">
    <property type="protein sequence ID" value="KAJ8272397.1"/>
    <property type="molecule type" value="Genomic_DNA"/>
</dbReference>
<proteinExistence type="predicted"/>